<sequence length="438" mass="50990">MNESGNIIRNIFGESYKEAESITIDASESLTFSSPKEVTFHGERGGKIFRDYVNKYDFVPFAELQKSDDLKVVATSESTLVYSLTEDIYKVKSDLKIEFNAEALKKEKTILKFKLRKANKEANDPDGYLKYKLTAINGQEFVVNHKKEVEHDLGIKNYNDIIEITFSKNLMETVQFIDFYFKDNSNDWFDMKGDLPDQWEHCGRVTIGKEPICYCLNKGLVDRSCLGKGAKVSDEDYKKLANELDTEEAAIYAVSKRESSGKSFTIQNGKEISKILYERHYMFRLLSSKYGESFAKAKMETNPYLVNSTSGKYVYDSEGIKQQNEEIASHEKFNKARKIDEDIAIQSCSWGAFQVMGEYYNHDYESPQEFEKAMNMCEKQQLSYFKTFLLKVKTKAHKALKDKNWEKFTYWYNGANWKTNNETYPTDMEKYYKEYKSK</sequence>
<dbReference type="EMBL" id="JBHSGV010000002">
    <property type="protein sequence ID" value="MFC4746527.1"/>
    <property type="molecule type" value="Genomic_DNA"/>
</dbReference>
<comment type="caution">
    <text evidence="2">The sequence shown here is derived from an EMBL/GenBank/DDBJ whole genome shotgun (WGS) entry which is preliminary data.</text>
</comment>
<dbReference type="Pfam" id="PF11860">
    <property type="entry name" value="Muramidase"/>
    <property type="match status" value="1"/>
</dbReference>
<organism evidence="2 3">
    <name type="scientific">Flavobacterium branchiicola</name>
    <dbReference type="NCBI Taxonomy" id="1114875"/>
    <lineage>
        <taxon>Bacteria</taxon>
        <taxon>Pseudomonadati</taxon>
        <taxon>Bacteroidota</taxon>
        <taxon>Flavobacteriia</taxon>
        <taxon>Flavobacteriales</taxon>
        <taxon>Flavobacteriaceae</taxon>
        <taxon>Flavobacterium</taxon>
    </lineage>
</organism>
<keyword evidence="3" id="KW-1185">Reference proteome</keyword>
<evidence type="ECO:0000313" key="2">
    <source>
        <dbReference type="EMBL" id="MFC4746527.1"/>
    </source>
</evidence>
<protein>
    <submittedName>
        <fullName evidence="2">N-acetylmuramidase domain-containing protein</fullName>
    </submittedName>
</protein>
<reference evidence="3" key="1">
    <citation type="journal article" date="2019" name="Int. J. Syst. Evol. Microbiol.">
        <title>The Global Catalogue of Microorganisms (GCM) 10K type strain sequencing project: providing services to taxonomists for standard genome sequencing and annotation.</title>
        <authorList>
            <consortium name="The Broad Institute Genomics Platform"/>
            <consortium name="The Broad Institute Genome Sequencing Center for Infectious Disease"/>
            <person name="Wu L."/>
            <person name="Ma J."/>
        </authorList>
    </citation>
    <scope>NUCLEOTIDE SEQUENCE [LARGE SCALE GENOMIC DNA]</scope>
    <source>
        <strain evidence="3">WYCCWR 13023</strain>
    </source>
</reference>
<proteinExistence type="predicted"/>
<accession>A0ABV9PB82</accession>
<dbReference type="Proteomes" id="UP001595935">
    <property type="component" value="Unassembled WGS sequence"/>
</dbReference>
<name>A0ABV9PB82_9FLAO</name>
<dbReference type="InterPro" id="IPR024408">
    <property type="entry name" value="Muramidase"/>
</dbReference>
<dbReference type="RefSeq" id="WP_213256640.1">
    <property type="nucleotide sequence ID" value="NZ_JAGYWA010000002.1"/>
</dbReference>
<evidence type="ECO:0000259" key="1">
    <source>
        <dbReference type="Pfam" id="PF11860"/>
    </source>
</evidence>
<gene>
    <name evidence="2" type="ORF">ACFO5S_03690</name>
</gene>
<evidence type="ECO:0000313" key="3">
    <source>
        <dbReference type="Proteomes" id="UP001595935"/>
    </source>
</evidence>
<feature type="domain" description="N-acetylmuramidase" evidence="1">
    <location>
        <begin position="248"/>
        <end position="436"/>
    </location>
</feature>